<organism evidence="1 2">
    <name type="scientific">Pristionchus mayeri</name>
    <dbReference type="NCBI Taxonomy" id="1317129"/>
    <lineage>
        <taxon>Eukaryota</taxon>
        <taxon>Metazoa</taxon>
        <taxon>Ecdysozoa</taxon>
        <taxon>Nematoda</taxon>
        <taxon>Chromadorea</taxon>
        <taxon>Rhabditida</taxon>
        <taxon>Rhabditina</taxon>
        <taxon>Diplogasteromorpha</taxon>
        <taxon>Diplogasteroidea</taxon>
        <taxon>Neodiplogasteridae</taxon>
        <taxon>Pristionchus</taxon>
    </lineage>
</organism>
<dbReference type="AlphaFoldDB" id="A0AAN5I9M3"/>
<dbReference type="GO" id="GO:0030424">
    <property type="term" value="C:axon"/>
    <property type="evidence" value="ECO:0007669"/>
    <property type="project" value="TreeGrafter"/>
</dbReference>
<dbReference type="GO" id="GO:0042048">
    <property type="term" value="P:olfactory behavior"/>
    <property type="evidence" value="ECO:0007669"/>
    <property type="project" value="TreeGrafter"/>
</dbReference>
<dbReference type="EMBL" id="BTRK01000006">
    <property type="protein sequence ID" value="GMR57837.1"/>
    <property type="molecule type" value="Genomic_DNA"/>
</dbReference>
<feature type="non-terminal residue" evidence="1">
    <location>
        <position position="169"/>
    </location>
</feature>
<evidence type="ECO:0000313" key="2">
    <source>
        <dbReference type="Proteomes" id="UP001328107"/>
    </source>
</evidence>
<protein>
    <submittedName>
        <fullName evidence="1">Uncharacterized protein</fullName>
    </submittedName>
</protein>
<dbReference type="GO" id="GO:1990834">
    <property type="term" value="P:response to odorant"/>
    <property type="evidence" value="ECO:0007669"/>
    <property type="project" value="TreeGrafter"/>
</dbReference>
<name>A0AAN5I9M3_9BILA</name>
<dbReference type="Proteomes" id="UP001328107">
    <property type="component" value="Unassembled WGS sequence"/>
</dbReference>
<gene>
    <name evidence="1" type="ORF">PMAYCL1PPCAC_28032</name>
</gene>
<comment type="caution">
    <text evidence="1">The sequence shown here is derived from an EMBL/GenBank/DDBJ whole genome shotgun (WGS) entry which is preliminary data.</text>
</comment>
<proteinExistence type="predicted"/>
<reference evidence="2" key="1">
    <citation type="submission" date="2022-10" db="EMBL/GenBank/DDBJ databases">
        <title>Genome assembly of Pristionchus species.</title>
        <authorList>
            <person name="Yoshida K."/>
            <person name="Sommer R.J."/>
        </authorList>
    </citation>
    <scope>NUCLEOTIDE SEQUENCE [LARGE SCALE GENOMIC DNA]</scope>
    <source>
        <strain evidence="2">RS5460</strain>
    </source>
</reference>
<evidence type="ECO:0000313" key="1">
    <source>
        <dbReference type="EMBL" id="GMR57837.1"/>
    </source>
</evidence>
<keyword evidence="2" id="KW-1185">Reference proteome</keyword>
<dbReference type="GO" id="GO:0043025">
    <property type="term" value="C:neuronal cell body"/>
    <property type="evidence" value="ECO:0007669"/>
    <property type="project" value="TreeGrafter"/>
</dbReference>
<dbReference type="PANTHER" id="PTHR34722:SF3">
    <property type="entry name" value="HOMOLOG OF ODR-2 (TWO)"/>
    <property type="match status" value="1"/>
</dbReference>
<dbReference type="InterPro" id="IPR010558">
    <property type="entry name" value="Ly-6-related"/>
</dbReference>
<dbReference type="PANTHER" id="PTHR34722">
    <property type="entry name" value="HOMOLOG OF ODR-2 (TWO)-RELATED"/>
    <property type="match status" value="1"/>
</dbReference>
<dbReference type="Pfam" id="PF06579">
    <property type="entry name" value="Ly-6_related"/>
    <property type="match status" value="1"/>
</dbReference>
<accession>A0AAN5I9M3</accession>
<sequence length="169" mass="19591">MCRIFPVVSDLHATRCMSPYLADHFPYLENLYARPMSFAEECNGNRLDKTYLLEKNCSDMCVTLRMTDVIGGRSRYGYMRGCVNDILGYNHTVARIIEERYESRRKEETWMRESVASIAVRRSWRTTKIAGFELGDGVVRVLHTRVQLFLPLLLFSSLRSDLPSRLLAL</sequence>